<dbReference type="PRINTS" id="PR01438">
    <property type="entry name" value="UNVRSLSTRESS"/>
</dbReference>
<dbReference type="CDD" id="cd00293">
    <property type="entry name" value="USP-like"/>
    <property type="match status" value="1"/>
</dbReference>
<sequence length="303" mass="33072">MPMKTILVPVDYSGNSRSALSCALDLAKTSGADVILFHAFYPIMSPPATFNVTDVIQALEEGKARSLMEFGEEIRKEVAAASGEAAAFRNIRLQASASMGGSYEKILEAIDKYKPDLVVMGMQGGEAVSQALLGSTTISVMQESPVPILAVPRNAKPGPFTSVVFAANLSKLPPNANLHPLTDFINTCHAQLEVLHLYRNQEQKEKFNATEALNNLERSLQGVKYHVSFEVQEDVATGIQQFVKDKNGDLLVLIPQHHSFLERLLNRSVTGRITPYLQVPLLALPTHTLSPSQSNLSEELFVS</sequence>
<dbReference type="PANTHER" id="PTHR46268:SF6">
    <property type="entry name" value="UNIVERSAL STRESS PROTEIN UP12"/>
    <property type="match status" value="1"/>
</dbReference>
<comment type="similarity">
    <text evidence="1">Belongs to the universal stress protein A family.</text>
</comment>
<dbReference type="Pfam" id="PF00582">
    <property type="entry name" value="Usp"/>
    <property type="match status" value="1"/>
</dbReference>
<dbReference type="Gene3D" id="3.40.50.620">
    <property type="entry name" value="HUPs"/>
    <property type="match status" value="2"/>
</dbReference>
<accession>A0A501WD85</accession>
<dbReference type="Proteomes" id="UP000316727">
    <property type="component" value="Unassembled WGS sequence"/>
</dbReference>
<organism evidence="3 4">
    <name type="scientific">Pontibacter mangrovi</name>
    <dbReference type="NCBI Taxonomy" id="2589816"/>
    <lineage>
        <taxon>Bacteria</taxon>
        <taxon>Pseudomonadati</taxon>
        <taxon>Bacteroidota</taxon>
        <taxon>Cytophagia</taxon>
        <taxon>Cytophagales</taxon>
        <taxon>Hymenobacteraceae</taxon>
        <taxon>Pontibacter</taxon>
    </lineage>
</organism>
<dbReference type="InterPro" id="IPR006016">
    <property type="entry name" value="UspA"/>
</dbReference>
<keyword evidence="4" id="KW-1185">Reference proteome</keyword>
<gene>
    <name evidence="3" type="ORF">FJM65_03085</name>
</gene>
<dbReference type="AlphaFoldDB" id="A0A501WD85"/>
<dbReference type="SUPFAM" id="SSF52402">
    <property type="entry name" value="Adenine nucleotide alpha hydrolases-like"/>
    <property type="match status" value="2"/>
</dbReference>
<feature type="domain" description="UspA" evidence="2">
    <location>
        <begin position="3"/>
        <end position="152"/>
    </location>
</feature>
<dbReference type="EMBL" id="VFRQ01000001">
    <property type="protein sequence ID" value="TPE46340.1"/>
    <property type="molecule type" value="Genomic_DNA"/>
</dbReference>
<evidence type="ECO:0000313" key="3">
    <source>
        <dbReference type="EMBL" id="TPE46340.1"/>
    </source>
</evidence>
<comment type="caution">
    <text evidence="3">The sequence shown here is derived from an EMBL/GenBank/DDBJ whole genome shotgun (WGS) entry which is preliminary data.</text>
</comment>
<dbReference type="InterPro" id="IPR006015">
    <property type="entry name" value="Universal_stress_UspA"/>
</dbReference>
<reference evidence="3 4" key="1">
    <citation type="submission" date="2019-06" db="EMBL/GenBank/DDBJ databases">
        <title>A novel bacterium of genus Pontibacter, isolated from marine sediment.</title>
        <authorList>
            <person name="Huang H."/>
            <person name="Mo K."/>
            <person name="Hu Y."/>
        </authorList>
    </citation>
    <scope>NUCLEOTIDE SEQUENCE [LARGE SCALE GENOMIC DNA]</scope>
    <source>
        <strain evidence="3 4">HB172049</strain>
    </source>
</reference>
<dbReference type="PANTHER" id="PTHR46268">
    <property type="entry name" value="STRESS RESPONSE PROTEIN NHAX"/>
    <property type="match status" value="1"/>
</dbReference>
<proteinExistence type="inferred from homology"/>
<evidence type="ECO:0000313" key="4">
    <source>
        <dbReference type="Proteomes" id="UP000316727"/>
    </source>
</evidence>
<name>A0A501WD85_9BACT</name>
<dbReference type="InterPro" id="IPR014729">
    <property type="entry name" value="Rossmann-like_a/b/a_fold"/>
</dbReference>
<evidence type="ECO:0000256" key="1">
    <source>
        <dbReference type="ARBA" id="ARBA00008791"/>
    </source>
</evidence>
<evidence type="ECO:0000259" key="2">
    <source>
        <dbReference type="Pfam" id="PF00582"/>
    </source>
</evidence>
<dbReference type="OrthoDB" id="1522603at2"/>
<protein>
    <submittedName>
        <fullName evidence="3">Universal stress protein</fullName>
    </submittedName>
</protein>